<gene>
    <name evidence="11" type="ORF">OMED0929_LOCUS431</name>
</gene>
<dbReference type="FunFam" id="3.30.1360.40:FF:000002">
    <property type="entry name" value="DNA gyrase subunit A"/>
    <property type="match status" value="1"/>
</dbReference>
<dbReference type="GO" id="GO:0003677">
    <property type="term" value="F:DNA binding"/>
    <property type="evidence" value="ECO:0007669"/>
    <property type="project" value="UniProtKB-UniRule"/>
</dbReference>
<keyword evidence="6 7" id="KW-0413">Isomerase</keyword>
<dbReference type="SUPFAM" id="SSF101904">
    <property type="entry name" value="GyrA/ParC C-terminal domain-like"/>
    <property type="match status" value="1"/>
</dbReference>
<dbReference type="FunFam" id="1.10.268.10:FF:000001">
    <property type="entry name" value="DNA gyrase subunit A"/>
    <property type="match status" value="1"/>
</dbReference>
<dbReference type="GO" id="GO:0009330">
    <property type="term" value="C:DNA topoisomerase type II (double strand cut, ATP-hydrolyzing) complex"/>
    <property type="evidence" value="ECO:0007669"/>
    <property type="project" value="TreeGrafter"/>
</dbReference>
<dbReference type="EMBL" id="HBEW01000515">
    <property type="protein sequence ID" value="CAD8575938.1"/>
    <property type="molecule type" value="Transcribed_RNA"/>
</dbReference>
<evidence type="ECO:0000256" key="7">
    <source>
        <dbReference type="PROSITE-ProRule" id="PRU01384"/>
    </source>
</evidence>
<dbReference type="InterPro" id="IPR006691">
    <property type="entry name" value="GyrA/parC_rep"/>
</dbReference>
<dbReference type="Gene3D" id="3.90.199.10">
    <property type="entry name" value="Topoisomerase II, domain 5"/>
    <property type="match status" value="1"/>
</dbReference>
<dbReference type="CDD" id="cd00187">
    <property type="entry name" value="TOP4c"/>
    <property type="match status" value="1"/>
</dbReference>
<evidence type="ECO:0000256" key="6">
    <source>
        <dbReference type="ARBA" id="ARBA00023235"/>
    </source>
</evidence>
<dbReference type="InterPro" id="IPR013758">
    <property type="entry name" value="Topo_IIA_A/C_ab"/>
</dbReference>
<dbReference type="SUPFAM" id="SSF56719">
    <property type="entry name" value="Type II DNA topoisomerase"/>
    <property type="match status" value="1"/>
</dbReference>
<evidence type="ECO:0000256" key="1">
    <source>
        <dbReference type="ARBA" id="ARBA00000185"/>
    </source>
</evidence>
<keyword evidence="4 7" id="KW-0799">Topoisomerase</keyword>
<dbReference type="EC" id="5.6.2.2" evidence="3"/>
<feature type="domain" description="Topo IIA-type catalytic" evidence="10">
    <location>
        <begin position="103"/>
        <end position="572"/>
    </location>
</feature>
<proteinExistence type="inferred from homology"/>
<accession>A0A7S0KDT0</accession>
<feature type="compositionally biased region" description="Acidic residues" evidence="9">
    <location>
        <begin position="784"/>
        <end position="807"/>
    </location>
</feature>
<dbReference type="Pfam" id="PF00521">
    <property type="entry name" value="DNA_topoisoIV"/>
    <property type="match status" value="1"/>
</dbReference>
<dbReference type="PANTHER" id="PTHR43493">
    <property type="entry name" value="DNA GYRASE/TOPOISOMERASE SUBUNIT A"/>
    <property type="match status" value="1"/>
</dbReference>
<dbReference type="GO" id="GO:0005737">
    <property type="term" value="C:cytoplasm"/>
    <property type="evidence" value="ECO:0007669"/>
    <property type="project" value="TreeGrafter"/>
</dbReference>
<evidence type="ECO:0000256" key="2">
    <source>
        <dbReference type="ARBA" id="ARBA00008263"/>
    </source>
</evidence>
<dbReference type="Pfam" id="PF03989">
    <property type="entry name" value="DNA_gyraseA_C"/>
    <property type="match status" value="4"/>
</dbReference>
<evidence type="ECO:0000256" key="3">
    <source>
        <dbReference type="ARBA" id="ARBA00012895"/>
    </source>
</evidence>
<evidence type="ECO:0000313" key="11">
    <source>
        <dbReference type="EMBL" id="CAD8575938.1"/>
    </source>
</evidence>
<dbReference type="InterPro" id="IPR013757">
    <property type="entry name" value="Topo_IIA_A_a_sf"/>
</dbReference>
<evidence type="ECO:0000256" key="9">
    <source>
        <dbReference type="SAM" id="MobiDB-lite"/>
    </source>
</evidence>
<evidence type="ECO:0000256" key="4">
    <source>
        <dbReference type="ARBA" id="ARBA00023029"/>
    </source>
</evidence>
<feature type="active site" description="O-(5'-phospho-DNA)-tyrosine intermediate" evidence="7">
    <location>
        <position position="191"/>
    </location>
</feature>
<dbReference type="InterPro" id="IPR035516">
    <property type="entry name" value="Gyrase/topoIV_suA_C"/>
</dbReference>
<dbReference type="NCBIfam" id="NF004044">
    <property type="entry name" value="PRK05561.1"/>
    <property type="match status" value="1"/>
</dbReference>
<dbReference type="PANTHER" id="PTHR43493:SF5">
    <property type="entry name" value="DNA GYRASE SUBUNIT A, CHLOROPLASTIC_MITOCHONDRIAL"/>
    <property type="match status" value="1"/>
</dbReference>
<protein>
    <recommendedName>
        <fullName evidence="3">DNA topoisomerase (ATP-hydrolyzing)</fullName>
        <ecNumber evidence="3">5.6.2.2</ecNumber>
    </recommendedName>
</protein>
<dbReference type="GO" id="GO:0006265">
    <property type="term" value="P:DNA topological change"/>
    <property type="evidence" value="ECO:0007669"/>
    <property type="project" value="UniProtKB-UniRule"/>
</dbReference>
<dbReference type="Gene3D" id="2.120.10.90">
    <property type="entry name" value="DNA gyrase/topoisomerase IV, subunit A, C-terminal"/>
    <property type="match status" value="1"/>
</dbReference>
<dbReference type="AlphaFoldDB" id="A0A7S0KDT0"/>
<sequence>MSAVARALVPLRAAYAPSSSSAGARRRDACGSAPGTAMAVRAVGAHQRRAHHHVSSCRVGRRMKTTSAAITEGEERIVDVELADEAKNSYLSYAMSVIVGRALPDVRDGLKPVHRRILYGMHELGLKSASPHRKCARVVGDVLGKYHPHGDGSVYEALVRLAQDFSMSAPLVDGHGNFGSLDDDPPAAMRYTECRLNKLAEQGLLADIASDCVNFTETFDGSQLEPEVLPARVPNLLINGASGIAVAVATNMAPHNLGESIDAMCALAQNPDATLDELMKYLPAPDFPTGGVVTNKQDMKAIYRTGKGAVALRGRATIEHLSKKGMDRDAIVISEIPYQTNKASLVEQIADHVNAKTIEGVSDIRDESDRDGMRVVIEIKRGHDASQVLNNLYKKTRLEVKYFVNNVCLVENKPTVMSLHDMLNEFIKFRVSTIERRSKFALEKAQDRKHLVEGYVAVLSDADGVVKIIRASKDGPSAAKQLRASHGLSDVQADAILAMPLRRLTGLEADKLEAEMKELKDQITYYQGLLNDKSKVVQVLVEEAQAAKEAFVRPRKTSLESISESIIQNDDEPPKDNIMTLSSRGYVKRICPKSFDLQHRRTRGKRMSKLRGGDELNLAMHCKDTDQILFFSDRGRLQKIPAKAIPQSELNTIGVPVTSLLSTFAKRNQNVTAMLATSMTVNDVSDDQVIVMLTNQGKVSVAAAKALLGQKGKNVIKLEKGDRLKQVLFARTSDHLYITGQNNDDKAMVLHCKVSDFRVVRSACRPIVGIKFMGDKAQASPAAEESEAADDDDEDEDNDNEEDDDEVLPSRTAGMVLITDERLQSASEDGPWLLYLTRNGKGKLVPADSYRVLGRGRAGVTCMKFKKKDDALAVLAVVDRIGPDVADEILLSTTAGVANRLSVNDLPQRADPNSQGANIIRLDDNDFVKSVNVLSAEDLSELAI</sequence>
<dbReference type="InterPro" id="IPR013760">
    <property type="entry name" value="Topo_IIA-like_dom_sf"/>
</dbReference>
<feature type="coiled-coil region" evidence="8">
    <location>
        <begin position="502"/>
        <end position="529"/>
    </location>
</feature>
<comment type="catalytic activity">
    <reaction evidence="1 7">
        <text>ATP-dependent breakage, passage and rejoining of double-stranded DNA.</text>
        <dbReference type="EC" id="5.6.2.2"/>
    </reaction>
</comment>
<keyword evidence="8" id="KW-0175">Coiled coil</keyword>
<evidence type="ECO:0000256" key="5">
    <source>
        <dbReference type="ARBA" id="ARBA00023125"/>
    </source>
</evidence>
<keyword evidence="5 7" id="KW-0238">DNA-binding</keyword>
<name>A0A7S0KDT0_9CHLO</name>
<dbReference type="Gene3D" id="3.30.1360.40">
    <property type="match status" value="1"/>
</dbReference>
<dbReference type="PROSITE" id="PS52040">
    <property type="entry name" value="TOPO_IIA"/>
    <property type="match status" value="1"/>
</dbReference>
<dbReference type="GO" id="GO:0003918">
    <property type="term" value="F:DNA topoisomerase type II (double strand cut, ATP-hydrolyzing) activity"/>
    <property type="evidence" value="ECO:0007669"/>
    <property type="project" value="UniProtKB-EC"/>
</dbReference>
<dbReference type="InterPro" id="IPR002205">
    <property type="entry name" value="Topo_IIA_dom_A"/>
</dbReference>
<evidence type="ECO:0000259" key="10">
    <source>
        <dbReference type="PROSITE" id="PS52040"/>
    </source>
</evidence>
<dbReference type="SMART" id="SM00434">
    <property type="entry name" value="TOP4c"/>
    <property type="match status" value="1"/>
</dbReference>
<dbReference type="Gene3D" id="1.10.268.10">
    <property type="entry name" value="Topoisomerase, domain 3"/>
    <property type="match status" value="1"/>
</dbReference>
<evidence type="ECO:0000256" key="8">
    <source>
        <dbReference type="SAM" id="Coils"/>
    </source>
</evidence>
<organism evidence="11">
    <name type="scientific">Ostreococcus mediterraneus</name>
    <dbReference type="NCBI Taxonomy" id="1486918"/>
    <lineage>
        <taxon>Eukaryota</taxon>
        <taxon>Viridiplantae</taxon>
        <taxon>Chlorophyta</taxon>
        <taxon>Mamiellophyceae</taxon>
        <taxon>Mamiellales</taxon>
        <taxon>Bathycoccaceae</taxon>
        <taxon>Ostreococcus</taxon>
    </lineage>
</organism>
<reference evidence="11" key="1">
    <citation type="submission" date="2021-01" db="EMBL/GenBank/DDBJ databases">
        <authorList>
            <person name="Corre E."/>
            <person name="Pelletier E."/>
            <person name="Niang G."/>
            <person name="Scheremetjew M."/>
            <person name="Finn R."/>
            <person name="Kale V."/>
            <person name="Holt S."/>
            <person name="Cochrane G."/>
            <person name="Meng A."/>
            <person name="Brown T."/>
            <person name="Cohen L."/>
        </authorList>
    </citation>
    <scope>NUCLEOTIDE SEQUENCE</scope>
    <source>
        <strain evidence="11">Clade-D-RCC2572</strain>
    </source>
</reference>
<feature type="region of interest" description="Disordered" evidence="9">
    <location>
        <begin position="776"/>
        <end position="811"/>
    </location>
</feature>
<dbReference type="GO" id="GO:0005524">
    <property type="term" value="F:ATP binding"/>
    <property type="evidence" value="ECO:0007669"/>
    <property type="project" value="InterPro"/>
</dbReference>
<comment type="similarity">
    <text evidence="2">Belongs to the type II topoisomerase GyrA/ParC subunit family.</text>
</comment>
<dbReference type="InterPro" id="IPR050220">
    <property type="entry name" value="Type_II_DNA_Topoisomerases"/>
</dbReference>